<dbReference type="RefSeq" id="WP_068693133.1">
    <property type="nucleotide sequence ID" value="NZ_CP063196.1"/>
</dbReference>
<protein>
    <submittedName>
        <fullName evidence="4">SpoIIE family protein phosphatase</fullName>
    </submittedName>
</protein>
<dbReference type="InterPro" id="IPR036457">
    <property type="entry name" value="PPM-type-like_dom_sf"/>
</dbReference>
<dbReference type="Pfam" id="PF13185">
    <property type="entry name" value="GAF_2"/>
    <property type="match status" value="1"/>
</dbReference>
<dbReference type="SUPFAM" id="SSF81606">
    <property type="entry name" value="PP2C-like"/>
    <property type="match status" value="1"/>
</dbReference>
<dbReference type="Pfam" id="PF07228">
    <property type="entry name" value="SpoIIE"/>
    <property type="match status" value="1"/>
</dbReference>
<dbReference type="EMBL" id="CP063196">
    <property type="protein sequence ID" value="UOE19067.1"/>
    <property type="molecule type" value="Genomic_DNA"/>
</dbReference>
<dbReference type="SMART" id="SM00331">
    <property type="entry name" value="PP2C_SIG"/>
    <property type="match status" value="1"/>
</dbReference>
<organism evidence="4 5">
    <name type="scientific">Thermobifida halotolerans</name>
    <dbReference type="NCBI Taxonomy" id="483545"/>
    <lineage>
        <taxon>Bacteria</taxon>
        <taxon>Bacillati</taxon>
        <taxon>Actinomycetota</taxon>
        <taxon>Actinomycetes</taxon>
        <taxon>Streptosporangiales</taxon>
        <taxon>Nocardiopsidaceae</taxon>
        <taxon>Thermobifida</taxon>
    </lineage>
</organism>
<reference evidence="4" key="1">
    <citation type="submission" date="2020-10" db="EMBL/GenBank/DDBJ databases">
        <title>De novo genome project of the cellulose decomposer Thermobifida halotolerans type strain.</title>
        <authorList>
            <person name="Nagy I."/>
            <person name="Horvath B."/>
            <person name="Kukolya J."/>
            <person name="Nagy I."/>
            <person name="Orsini M."/>
        </authorList>
    </citation>
    <scope>NUCLEOTIDE SEQUENCE</scope>
    <source>
        <strain evidence="4">DSM 44931</strain>
    </source>
</reference>
<dbReference type="AlphaFoldDB" id="A0AA97M3K0"/>
<dbReference type="Gene3D" id="3.60.40.10">
    <property type="entry name" value="PPM-type phosphatase domain"/>
    <property type="match status" value="1"/>
</dbReference>
<evidence type="ECO:0000313" key="5">
    <source>
        <dbReference type="Proteomes" id="UP000265719"/>
    </source>
</evidence>
<dbReference type="InterPro" id="IPR029016">
    <property type="entry name" value="GAF-like_dom_sf"/>
</dbReference>
<dbReference type="Proteomes" id="UP000265719">
    <property type="component" value="Chromosome"/>
</dbReference>
<evidence type="ECO:0000313" key="4">
    <source>
        <dbReference type="EMBL" id="UOE19067.1"/>
    </source>
</evidence>
<dbReference type="InterPro" id="IPR052016">
    <property type="entry name" value="Bact_Sigma-Reg"/>
</dbReference>
<evidence type="ECO:0000259" key="3">
    <source>
        <dbReference type="SMART" id="SM00331"/>
    </source>
</evidence>
<name>A0AA97M3K0_9ACTN</name>
<evidence type="ECO:0000256" key="2">
    <source>
        <dbReference type="SAM" id="Coils"/>
    </source>
</evidence>
<gene>
    <name evidence="4" type="ORF">NI17_020265</name>
</gene>
<dbReference type="Gene3D" id="3.30.450.40">
    <property type="match status" value="1"/>
</dbReference>
<evidence type="ECO:0000256" key="1">
    <source>
        <dbReference type="ARBA" id="ARBA00022801"/>
    </source>
</evidence>
<dbReference type="SUPFAM" id="SSF55781">
    <property type="entry name" value="GAF domain-like"/>
    <property type="match status" value="1"/>
</dbReference>
<dbReference type="InterPro" id="IPR003018">
    <property type="entry name" value="GAF"/>
</dbReference>
<sequence>MDNVSVSQTFNTVEDAALARARAGQAATAVGLDRVERLAFVAKLSGHLSEALRKAGTWRLGVEVVPGPVPRLRATVRPHGAGETETVWEVTADLRPDAQPRPVEGSGKRALVAEALLDADEDIAAVVELLREERERVEWHRDELEETNRGVLALHAELDAANETQRRLLEAEQAARTAAETARNRLTFLSSASAALTDSLNHEEVLRRLTELLVPGHARAAQVWLLDSRKRLDRVIGDRDAVPEAEARRAALAAVRTRRVQHVAARPSGLDTVDDMPPENEVEDRKSEPLLAIPMIARGAIVGVLLLAAVTRLRDDDVVMLTEVARRAAIAADNALRYERERDIAETLQRAMLTDLPTRKHLRLAARYLPATSGLNVGGDWYDVFPQPDGSLIGVIGDVTGHGIQAAVMMGQLRNALRAYAIEGHRPGGLLTRLHDFLRHLEPNLFASAITAQVRPGDPTVHWASAGHLPPLLRDPDGHVHVLEPKPNAMLGMPIDQVVTDHELTLAPGATLLLYTDGLVERRASGVDPGIEQLSGILARLGPLVARDPETAADAILDEMLHDYPGEDDVCLLLCHADTSVEWDHDTDRAFGELAA</sequence>
<dbReference type="GO" id="GO:0016791">
    <property type="term" value="F:phosphatase activity"/>
    <property type="evidence" value="ECO:0007669"/>
    <property type="project" value="TreeGrafter"/>
</dbReference>
<dbReference type="PANTHER" id="PTHR43156">
    <property type="entry name" value="STAGE II SPORULATION PROTEIN E-RELATED"/>
    <property type="match status" value="1"/>
</dbReference>
<keyword evidence="2" id="KW-0175">Coiled coil</keyword>
<dbReference type="PANTHER" id="PTHR43156:SF2">
    <property type="entry name" value="STAGE II SPORULATION PROTEIN E"/>
    <property type="match status" value="1"/>
</dbReference>
<proteinExistence type="predicted"/>
<feature type="coiled-coil region" evidence="2">
    <location>
        <begin position="127"/>
        <end position="181"/>
    </location>
</feature>
<accession>A0AA97M3K0</accession>
<keyword evidence="5" id="KW-1185">Reference proteome</keyword>
<keyword evidence="1" id="KW-0378">Hydrolase</keyword>
<dbReference type="InterPro" id="IPR001932">
    <property type="entry name" value="PPM-type_phosphatase-like_dom"/>
</dbReference>
<dbReference type="KEGG" id="thao:NI17_020265"/>
<feature type="domain" description="PPM-type phosphatase" evidence="3">
    <location>
        <begin position="362"/>
        <end position="577"/>
    </location>
</feature>